<dbReference type="InterPro" id="IPR002734">
    <property type="entry name" value="RibDG_C"/>
</dbReference>
<organism evidence="2 3">
    <name type="scientific">Mesorhizobium japonicum</name>
    <dbReference type="NCBI Taxonomy" id="2066070"/>
    <lineage>
        <taxon>Bacteria</taxon>
        <taxon>Pseudomonadati</taxon>
        <taxon>Pseudomonadota</taxon>
        <taxon>Alphaproteobacteria</taxon>
        <taxon>Hyphomicrobiales</taxon>
        <taxon>Phyllobacteriaceae</taxon>
        <taxon>Mesorhizobium</taxon>
    </lineage>
</organism>
<dbReference type="GO" id="GO:0009231">
    <property type="term" value="P:riboflavin biosynthetic process"/>
    <property type="evidence" value="ECO:0007669"/>
    <property type="project" value="InterPro"/>
</dbReference>
<dbReference type="PANTHER" id="PTHR38011">
    <property type="entry name" value="DIHYDROFOLATE REDUCTASE FAMILY PROTEIN (AFU_ORTHOLOGUE AFUA_8G06820)"/>
    <property type="match status" value="1"/>
</dbReference>
<gene>
    <name evidence="2" type="ORF">DNR46_28655</name>
</gene>
<dbReference type="RefSeq" id="WP_123169725.1">
    <property type="nucleotide sequence ID" value="NZ_QKOD01000011.1"/>
</dbReference>
<dbReference type="EMBL" id="QKOD01000011">
    <property type="protein sequence ID" value="RNJ42373.1"/>
    <property type="molecule type" value="Genomic_DNA"/>
</dbReference>
<evidence type="ECO:0000313" key="2">
    <source>
        <dbReference type="EMBL" id="RNJ42373.1"/>
    </source>
</evidence>
<dbReference type="InterPro" id="IPR024072">
    <property type="entry name" value="DHFR-like_dom_sf"/>
</dbReference>
<proteinExistence type="predicted"/>
<dbReference type="Proteomes" id="UP000275436">
    <property type="component" value="Unassembled WGS sequence"/>
</dbReference>
<dbReference type="GO" id="GO:0008703">
    <property type="term" value="F:5-amino-6-(5-phosphoribosylamino)uracil reductase activity"/>
    <property type="evidence" value="ECO:0007669"/>
    <property type="project" value="InterPro"/>
</dbReference>
<dbReference type="Gene3D" id="3.40.430.10">
    <property type="entry name" value="Dihydrofolate Reductase, subunit A"/>
    <property type="match status" value="1"/>
</dbReference>
<dbReference type="PANTHER" id="PTHR38011:SF2">
    <property type="entry name" value="BIFUNCTIONAL DEAMINASE-REDUCTASE DOMAIN PROTEIN"/>
    <property type="match status" value="1"/>
</dbReference>
<evidence type="ECO:0000313" key="3">
    <source>
        <dbReference type="Proteomes" id="UP000275436"/>
    </source>
</evidence>
<reference evidence="2 3" key="1">
    <citation type="journal article" date="2018" name="Mol. Plant Microbe Interact.">
        <title>Taxonomically Different Co-Microsymbionts of a Relict Legume, Oxytropis popoviana, Have Complementary Sets of Symbiotic Genes and Together Increase the Efficiency of Plant Nodulation.</title>
        <authorList>
            <person name="Safronova V."/>
            <person name="Belimov A."/>
            <person name="Sazanova A."/>
            <person name="Chirak E."/>
            <person name="Verkhozina A."/>
            <person name="Kuznetsova I."/>
            <person name="Andronov E."/>
            <person name="Puhalsky J."/>
            <person name="Tikhonovich I."/>
        </authorList>
    </citation>
    <scope>NUCLEOTIDE SEQUENCE [LARGE SCALE GENOMIC DNA]</scope>
    <source>
        <strain evidence="2 3">Opo-235</strain>
    </source>
</reference>
<comment type="caution">
    <text evidence="2">The sequence shown here is derived from an EMBL/GenBank/DDBJ whole genome shotgun (WGS) entry which is preliminary data.</text>
</comment>
<evidence type="ECO:0000259" key="1">
    <source>
        <dbReference type="Pfam" id="PF01872"/>
    </source>
</evidence>
<dbReference type="AlphaFoldDB" id="A0A3M9X378"/>
<sequence length="209" mass="22922">MANAPSTIIAAEHLSLDGVYQAPARTDEDNRGGFKHGAWTVGDHDPALEEVVGKHMSGGWALLAGRITYEDLYEGWHVRQPDSPMTKALTNVQKFVVTRNASYRLPWENSTLLAGDPRANVAKLKKTVGTPLIIFGAGELVRSLMQDNLIDTFILMIHPIVIGEGRRLFDDTVVFTKLELADKLITETGVIVGTYKPKPMAMSASPIVR</sequence>
<accession>A0A3M9X378</accession>
<dbReference type="Pfam" id="PF01872">
    <property type="entry name" value="RibD_C"/>
    <property type="match status" value="1"/>
</dbReference>
<dbReference type="InterPro" id="IPR050765">
    <property type="entry name" value="Riboflavin_Biosynth_HTPR"/>
</dbReference>
<dbReference type="SUPFAM" id="SSF53597">
    <property type="entry name" value="Dihydrofolate reductase-like"/>
    <property type="match status" value="1"/>
</dbReference>
<name>A0A3M9X378_9HYPH</name>
<protein>
    <submittedName>
        <fullName evidence="2">Dihydrofolate reductase</fullName>
    </submittedName>
</protein>
<feature type="domain" description="Bacterial bifunctional deaminase-reductase C-terminal" evidence="1">
    <location>
        <begin position="7"/>
        <end position="182"/>
    </location>
</feature>